<evidence type="ECO:0000313" key="3">
    <source>
        <dbReference type="Proteomes" id="UP000507962"/>
    </source>
</evidence>
<dbReference type="Pfam" id="PF12146">
    <property type="entry name" value="Hydrolase_4"/>
    <property type="match status" value="1"/>
</dbReference>
<dbReference type="InterPro" id="IPR051044">
    <property type="entry name" value="MAG_DAG_Lipase"/>
</dbReference>
<accession>A0A4U8YUA4</accession>
<dbReference type="Gene3D" id="3.40.50.1820">
    <property type="entry name" value="alpha/beta hydrolase"/>
    <property type="match status" value="1"/>
</dbReference>
<dbReference type="PANTHER" id="PTHR11614">
    <property type="entry name" value="PHOSPHOLIPASE-RELATED"/>
    <property type="match status" value="1"/>
</dbReference>
<keyword evidence="2" id="KW-0031">Aminopeptidase</keyword>
<dbReference type="InterPro" id="IPR029058">
    <property type="entry name" value="AB_hydrolase_fold"/>
</dbReference>
<protein>
    <submittedName>
        <fullName evidence="2">Serine aminopeptidase s33</fullName>
    </submittedName>
</protein>
<dbReference type="AlphaFoldDB" id="A0A4U8YUA4"/>
<dbReference type="EMBL" id="CAADHO010000004">
    <property type="protein sequence ID" value="VFQ44913.1"/>
    <property type="molecule type" value="Genomic_DNA"/>
</dbReference>
<keyword evidence="3" id="KW-1185">Reference proteome</keyword>
<feature type="domain" description="Serine aminopeptidase S33" evidence="1">
    <location>
        <begin position="29"/>
        <end position="275"/>
    </location>
</feature>
<dbReference type="InterPro" id="IPR022742">
    <property type="entry name" value="Hydrolase_4"/>
</dbReference>
<proteinExistence type="predicted"/>
<sequence length="293" mass="32934">MNYGETTCELFQADEATTLLSRAWLPDSEVTAIFIGIHGGMAHGGDWVTPAEYFKAKGVATYAPDLRFHGTYPKHNPGGRNFFHIDSYDTYARDIHGYIGWVKERHPGVPVFILSHSNGALIALYYGLTLGKEADIKGYILSSPWLKNKVAVPKVLYHASRLVARVHPTFSVTPPALTHLLTHDEKITKRHVDDEKRGLRSTKVSASLGVESEKTQQWVVARMKTWERVPIFCVIAGDDRLADPAVSQQAMADVPPGLADVTTYETNYHENFNEMNRDELFGRILDWAVRHIF</sequence>
<keyword evidence="2" id="KW-0378">Hydrolase</keyword>
<name>A0A4U8YUA4_9BACT</name>
<gene>
    <name evidence="2" type="ORF">MSL71_25700</name>
</gene>
<reference evidence="2 3" key="1">
    <citation type="submission" date="2019-03" db="EMBL/GenBank/DDBJ databases">
        <authorList>
            <person name="Nijsse B."/>
        </authorList>
    </citation>
    <scope>NUCLEOTIDE SEQUENCE [LARGE SCALE GENOMIC DNA]</scope>
    <source>
        <strain evidence="2">Desulfoluna butyratoxydans MSL71</strain>
    </source>
</reference>
<evidence type="ECO:0000259" key="1">
    <source>
        <dbReference type="Pfam" id="PF12146"/>
    </source>
</evidence>
<keyword evidence="2" id="KW-0645">Protease</keyword>
<dbReference type="SUPFAM" id="SSF53474">
    <property type="entry name" value="alpha/beta-Hydrolases"/>
    <property type="match status" value="1"/>
</dbReference>
<evidence type="ECO:0000313" key="2">
    <source>
        <dbReference type="EMBL" id="VFQ44913.1"/>
    </source>
</evidence>
<organism evidence="2 3">
    <name type="scientific">Desulfoluna butyratoxydans</name>
    <dbReference type="NCBI Taxonomy" id="231438"/>
    <lineage>
        <taxon>Bacteria</taxon>
        <taxon>Pseudomonadati</taxon>
        <taxon>Thermodesulfobacteriota</taxon>
        <taxon>Desulfobacteria</taxon>
        <taxon>Desulfobacterales</taxon>
        <taxon>Desulfolunaceae</taxon>
        <taxon>Desulfoluna</taxon>
    </lineage>
</organism>
<dbReference type="Proteomes" id="UP000507962">
    <property type="component" value="Unassembled WGS sequence"/>
</dbReference>
<dbReference type="GO" id="GO:0004177">
    <property type="term" value="F:aminopeptidase activity"/>
    <property type="evidence" value="ECO:0007669"/>
    <property type="project" value="UniProtKB-KW"/>
</dbReference>